<gene>
    <name evidence="1" type="ORF">RPERSI_LOCUS32729</name>
</gene>
<dbReference type="Proteomes" id="UP000789920">
    <property type="component" value="Unassembled WGS sequence"/>
</dbReference>
<accession>A0ACA9SLI1</accession>
<feature type="non-terminal residue" evidence="1">
    <location>
        <position position="1"/>
    </location>
</feature>
<keyword evidence="2" id="KW-1185">Reference proteome</keyword>
<sequence length="161" mass="18772">QVGQGLIEINGNLNREIERLNKDIERKEIDNEIGAEVAKKDAEITLLARQMEELQEENRRLQTERGEFEMSFLRGAGEAVASNERIKFLESELEKRDNENENLKKINEKRAREITELKKEKEDLTHAWETAEVKLVDQTQIINRLEKEKQALEVENNGAKM</sequence>
<dbReference type="EMBL" id="CAJVQC010138103">
    <property type="protein sequence ID" value="CAG8843368.1"/>
    <property type="molecule type" value="Genomic_DNA"/>
</dbReference>
<name>A0ACA9SLI1_9GLOM</name>
<proteinExistence type="predicted"/>
<evidence type="ECO:0000313" key="1">
    <source>
        <dbReference type="EMBL" id="CAG8843368.1"/>
    </source>
</evidence>
<comment type="caution">
    <text evidence="1">The sequence shown here is derived from an EMBL/GenBank/DDBJ whole genome shotgun (WGS) entry which is preliminary data.</text>
</comment>
<organism evidence="1 2">
    <name type="scientific">Racocetra persica</name>
    <dbReference type="NCBI Taxonomy" id="160502"/>
    <lineage>
        <taxon>Eukaryota</taxon>
        <taxon>Fungi</taxon>
        <taxon>Fungi incertae sedis</taxon>
        <taxon>Mucoromycota</taxon>
        <taxon>Glomeromycotina</taxon>
        <taxon>Glomeromycetes</taxon>
        <taxon>Diversisporales</taxon>
        <taxon>Gigasporaceae</taxon>
        <taxon>Racocetra</taxon>
    </lineage>
</organism>
<protein>
    <submittedName>
        <fullName evidence="1">8354_t:CDS:1</fullName>
    </submittedName>
</protein>
<reference evidence="1" key="1">
    <citation type="submission" date="2021-06" db="EMBL/GenBank/DDBJ databases">
        <authorList>
            <person name="Kallberg Y."/>
            <person name="Tangrot J."/>
            <person name="Rosling A."/>
        </authorList>
    </citation>
    <scope>NUCLEOTIDE SEQUENCE</scope>
    <source>
        <strain evidence="1">MA461A</strain>
    </source>
</reference>
<evidence type="ECO:0000313" key="2">
    <source>
        <dbReference type="Proteomes" id="UP000789920"/>
    </source>
</evidence>